<proteinExistence type="predicted"/>
<name>A0A0G4FMG1_VITBC</name>
<organism evidence="1 2">
    <name type="scientific">Vitrella brassicaformis (strain CCMP3155)</name>
    <dbReference type="NCBI Taxonomy" id="1169540"/>
    <lineage>
        <taxon>Eukaryota</taxon>
        <taxon>Sar</taxon>
        <taxon>Alveolata</taxon>
        <taxon>Colpodellida</taxon>
        <taxon>Vitrellaceae</taxon>
        <taxon>Vitrella</taxon>
    </lineage>
</organism>
<keyword evidence="2" id="KW-1185">Reference proteome</keyword>
<sequence>MSLHFPKNDSAALADVVVVCQLLSRCCSVTQSQIIALRSGLTANALTDRAETLIASSSLPALPDAAALRNTSNALGTSVVTATLLVERIDASLARHSLTGLIDINRTAPLSFTYVLRVAYVLEQGSSQEWRLIGVVFIRLAAIYRLTPASGLPLVLPVQWLVTNLPSKTAFHQLPLAMAIYRLFGHMLTHQGHGSLALRQLINQLINPRYRIDNVPFRVVQLSDLPAAHPYTDDYKRTDPVIRQDLLLHSSFSSYLLHGLLRWWSVWVGVRQVLTAPIVDGDPRYRRLRMEPISEQQGIAVDHLVDNDNLNNANPIHRRYVIVSGFGPNETVAAHLRVETSRIYLCTTERSIGDRSQSLDVRFPTSMPRWRAVLRHLNLENDVINRGTVME</sequence>
<protein>
    <submittedName>
        <fullName evidence="1">Uncharacterized protein</fullName>
    </submittedName>
</protein>
<gene>
    <name evidence="1" type="ORF">Vbra_15725</name>
</gene>
<evidence type="ECO:0000313" key="1">
    <source>
        <dbReference type="EMBL" id="CEM15107.1"/>
    </source>
</evidence>
<evidence type="ECO:0000313" key="2">
    <source>
        <dbReference type="Proteomes" id="UP000041254"/>
    </source>
</evidence>
<dbReference type="InParanoid" id="A0A0G4FMG1"/>
<dbReference type="EMBL" id="CDMY01000465">
    <property type="protein sequence ID" value="CEM15107.1"/>
    <property type="molecule type" value="Genomic_DNA"/>
</dbReference>
<dbReference type="PhylomeDB" id="A0A0G4FMG1"/>
<accession>A0A0G4FMG1</accession>
<dbReference type="VEuPathDB" id="CryptoDB:Vbra_15725"/>
<dbReference type="AlphaFoldDB" id="A0A0G4FMG1"/>
<dbReference type="Proteomes" id="UP000041254">
    <property type="component" value="Unassembled WGS sequence"/>
</dbReference>
<reference evidence="1 2" key="1">
    <citation type="submission" date="2014-11" db="EMBL/GenBank/DDBJ databases">
        <authorList>
            <person name="Zhu J."/>
            <person name="Qi W."/>
            <person name="Song R."/>
        </authorList>
    </citation>
    <scope>NUCLEOTIDE SEQUENCE [LARGE SCALE GENOMIC DNA]</scope>
</reference>